<dbReference type="NCBIfam" id="NF037982">
    <property type="entry name" value="Nramp_1"/>
    <property type="match status" value="1"/>
</dbReference>
<feature type="transmembrane region" description="Helical" evidence="6">
    <location>
        <begin position="275"/>
        <end position="297"/>
    </location>
</feature>
<evidence type="ECO:0000313" key="7">
    <source>
        <dbReference type="EMBL" id="KAK3399189.1"/>
    </source>
</evidence>
<proteinExistence type="predicted"/>
<dbReference type="Proteomes" id="UP001281003">
    <property type="component" value="Unassembled WGS sequence"/>
</dbReference>
<feature type="compositionally biased region" description="Polar residues" evidence="5">
    <location>
        <begin position="15"/>
        <end position="34"/>
    </location>
</feature>
<dbReference type="GO" id="GO:0005886">
    <property type="term" value="C:plasma membrane"/>
    <property type="evidence" value="ECO:0007669"/>
    <property type="project" value="TreeGrafter"/>
</dbReference>
<keyword evidence="4 6" id="KW-0472">Membrane</keyword>
<dbReference type="Pfam" id="PF01566">
    <property type="entry name" value="Nramp"/>
    <property type="match status" value="1"/>
</dbReference>
<protein>
    <submittedName>
        <fullName evidence="7">Natural resistance-associated macrophage protein-domain-containing protein</fullName>
    </submittedName>
</protein>
<feature type="compositionally biased region" description="Polar residues" evidence="5">
    <location>
        <begin position="95"/>
        <end position="110"/>
    </location>
</feature>
<dbReference type="GO" id="GO:0005384">
    <property type="term" value="F:manganese ion transmembrane transporter activity"/>
    <property type="evidence" value="ECO:0007669"/>
    <property type="project" value="TreeGrafter"/>
</dbReference>
<evidence type="ECO:0000256" key="4">
    <source>
        <dbReference type="ARBA" id="ARBA00023136"/>
    </source>
</evidence>
<accession>A0AAE0UD90</accession>
<dbReference type="PANTHER" id="PTHR11706:SF101">
    <property type="entry name" value="MANGANESE TRANSPORTER SMF1"/>
    <property type="match status" value="1"/>
</dbReference>
<feature type="transmembrane region" description="Helical" evidence="6">
    <location>
        <begin position="590"/>
        <end position="613"/>
    </location>
</feature>
<keyword evidence="2 6" id="KW-0812">Transmembrane</keyword>
<dbReference type="PANTHER" id="PTHR11706">
    <property type="entry name" value="SOLUTE CARRIER PROTEIN FAMILY 11 MEMBER"/>
    <property type="match status" value="1"/>
</dbReference>
<feature type="region of interest" description="Disordered" evidence="5">
    <location>
        <begin position="1"/>
        <end position="116"/>
    </location>
</feature>
<comment type="subcellular location">
    <subcellularLocation>
        <location evidence="1">Membrane</location>
        <topology evidence="1">Multi-pass membrane protein</topology>
    </subcellularLocation>
</comment>
<feature type="transmembrane region" description="Helical" evidence="6">
    <location>
        <begin position="245"/>
        <end position="263"/>
    </location>
</feature>
<dbReference type="GO" id="GO:0015086">
    <property type="term" value="F:cadmium ion transmembrane transporter activity"/>
    <property type="evidence" value="ECO:0007669"/>
    <property type="project" value="TreeGrafter"/>
</dbReference>
<feature type="transmembrane region" description="Helical" evidence="6">
    <location>
        <begin position="320"/>
        <end position="339"/>
    </location>
</feature>
<feature type="transmembrane region" description="Helical" evidence="6">
    <location>
        <begin position="131"/>
        <end position="149"/>
    </location>
</feature>
<dbReference type="EMBL" id="JAUTDP010000005">
    <property type="protein sequence ID" value="KAK3399189.1"/>
    <property type="molecule type" value="Genomic_DNA"/>
</dbReference>
<feature type="transmembrane region" description="Helical" evidence="6">
    <location>
        <begin position="442"/>
        <end position="468"/>
    </location>
</feature>
<feature type="transmembrane region" description="Helical" evidence="6">
    <location>
        <begin position="513"/>
        <end position="536"/>
    </location>
</feature>
<feature type="transmembrane region" description="Helical" evidence="6">
    <location>
        <begin position="489"/>
        <end position="507"/>
    </location>
</feature>
<dbReference type="PRINTS" id="PR00447">
    <property type="entry name" value="NATRESASSCMP"/>
</dbReference>
<reference evidence="7" key="2">
    <citation type="submission" date="2023-07" db="EMBL/GenBank/DDBJ databases">
        <authorList>
            <consortium name="Lawrence Berkeley National Laboratory"/>
            <person name="Haridas S."/>
            <person name="Hensen N."/>
            <person name="Bonometti L."/>
            <person name="Westerberg I."/>
            <person name="Brannstrom I.O."/>
            <person name="Guillou S."/>
            <person name="Cros-Aarteil S."/>
            <person name="Calhoun S."/>
            <person name="Kuo A."/>
            <person name="Mondo S."/>
            <person name="Pangilinan J."/>
            <person name="Riley R."/>
            <person name="LaButti K."/>
            <person name="Andreopoulos B."/>
            <person name="Lipzen A."/>
            <person name="Chen C."/>
            <person name="Yanf M."/>
            <person name="Daum C."/>
            <person name="Ng V."/>
            <person name="Clum A."/>
            <person name="Steindorff A."/>
            <person name="Ohm R."/>
            <person name="Martin F."/>
            <person name="Silar P."/>
            <person name="Natvig D."/>
            <person name="Lalanne C."/>
            <person name="Gautier V."/>
            <person name="Ament-velasquez S.L."/>
            <person name="Kruys A."/>
            <person name="Hutchinson M.I."/>
            <person name="Powell A.J."/>
            <person name="Barry K."/>
            <person name="Miller A.N."/>
            <person name="Grigoriev I.V."/>
            <person name="Debuchy R."/>
            <person name="Gladieux P."/>
            <person name="Thoren M.H."/>
            <person name="Johannesson H."/>
        </authorList>
    </citation>
    <scope>NUCLEOTIDE SEQUENCE</scope>
    <source>
        <strain evidence="7">FGSC 1904</strain>
    </source>
</reference>
<dbReference type="GO" id="GO:0030026">
    <property type="term" value="P:intracellular manganese ion homeostasis"/>
    <property type="evidence" value="ECO:0007669"/>
    <property type="project" value="TreeGrafter"/>
</dbReference>
<evidence type="ECO:0000313" key="8">
    <source>
        <dbReference type="Proteomes" id="UP001281003"/>
    </source>
</evidence>
<feature type="transmembrane region" description="Helical" evidence="6">
    <location>
        <begin position="211"/>
        <end position="239"/>
    </location>
</feature>
<evidence type="ECO:0000256" key="5">
    <source>
        <dbReference type="SAM" id="MobiDB-lite"/>
    </source>
</evidence>
<feature type="transmembrane region" description="Helical" evidence="6">
    <location>
        <begin position="398"/>
        <end position="422"/>
    </location>
</feature>
<name>A0AAE0UD90_SORBR</name>
<evidence type="ECO:0000256" key="6">
    <source>
        <dbReference type="SAM" id="Phobius"/>
    </source>
</evidence>
<gene>
    <name evidence="7" type="ORF">B0T20DRAFT_193517</name>
</gene>
<dbReference type="InterPro" id="IPR001046">
    <property type="entry name" value="NRAMP_fam"/>
</dbReference>
<keyword evidence="8" id="KW-1185">Reference proteome</keyword>
<dbReference type="GO" id="GO:0034755">
    <property type="term" value="P:iron ion transmembrane transport"/>
    <property type="evidence" value="ECO:0007669"/>
    <property type="project" value="TreeGrafter"/>
</dbReference>
<keyword evidence="3 6" id="KW-1133">Transmembrane helix</keyword>
<feature type="transmembrane region" description="Helical" evidence="6">
    <location>
        <begin position="169"/>
        <end position="190"/>
    </location>
</feature>
<evidence type="ECO:0000256" key="3">
    <source>
        <dbReference type="ARBA" id="ARBA00022989"/>
    </source>
</evidence>
<evidence type="ECO:0000256" key="1">
    <source>
        <dbReference type="ARBA" id="ARBA00004141"/>
    </source>
</evidence>
<reference evidence="7" key="1">
    <citation type="journal article" date="2023" name="Mol. Phylogenet. Evol.">
        <title>Genome-scale phylogeny and comparative genomics of the fungal order Sordariales.</title>
        <authorList>
            <person name="Hensen N."/>
            <person name="Bonometti L."/>
            <person name="Westerberg I."/>
            <person name="Brannstrom I.O."/>
            <person name="Guillou S."/>
            <person name="Cros-Aarteil S."/>
            <person name="Calhoun S."/>
            <person name="Haridas S."/>
            <person name="Kuo A."/>
            <person name="Mondo S."/>
            <person name="Pangilinan J."/>
            <person name="Riley R."/>
            <person name="LaButti K."/>
            <person name="Andreopoulos B."/>
            <person name="Lipzen A."/>
            <person name="Chen C."/>
            <person name="Yan M."/>
            <person name="Daum C."/>
            <person name="Ng V."/>
            <person name="Clum A."/>
            <person name="Steindorff A."/>
            <person name="Ohm R.A."/>
            <person name="Martin F."/>
            <person name="Silar P."/>
            <person name="Natvig D.O."/>
            <person name="Lalanne C."/>
            <person name="Gautier V."/>
            <person name="Ament-Velasquez S.L."/>
            <person name="Kruys A."/>
            <person name="Hutchinson M.I."/>
            <person name="Powell A.J."/>
            <person name="Barry K."/>
            <person name="Miller A.N."/>
            <person name="Grigoriev I.V."/>
            <person name="Debuchy R."/>
            <person name="Gladieux P."/>
            <person name="Hiltunen Thoren M."/>
            <person name="Johannesson H."/>
        </authorList>
    </citation>
    <scope>NUCLEOTIDE SEQUENCE</scope>
    <source>
        <strain evidence="7">FGSC 1904</strain>
    </source>
</reference>
<evidence type="ECO:0000256" key="2">
    <source>
        <dbReference type="ARBA" id="ARBA00022692"/>
    </source>
</evidence>
<organism evidence="7 8">
    <name type="scientific">Sordaria brevicollis</name>
    <dbReference type="NCBI Taxonomy" id="83679"/>
    <lineage>
        <taxon>Eukaryota</taxon>
        <taxon>Fungi</taxon>
        <taxon>Dikarya</taxon>
        <taxon>Ascomycota</taxon>
        <taxon>Pezizomycotina</taxon>
        <taxon>Sordariomycetes</taxon>
        <taxon>Sordariomycetidae</taxon>
        <taxon>Sordariales</taxon>
        <taxon>Sordariaceae</taxon>
        <taxon>Sordaria</taxon>
    </lineage>
</organism>
<comment type="caution">
    <text evidence="7">The sequence shown here is derived from an EMBL/GenBank/DDBJ whole genome shotgun (WGS) entry which is preliminary data.</text>
</comment>
<dbReference type="NCBIfam" id="TIGR01197">
    <property type="entry name" value="nramp"/>
    <property type="match status" value="1"/>
</dbReference>
<sequence length="648" mass="69345">MCASSSRTDEPRKSQGYNQSPNPLSPDLTTNQDLNGIANRRENRAGSRTGISFQSLQDGAADDGGGGGPRPDRDRPPGDMGDDLIRTHPIPVSPPKTQSSLPPSTRQVETPTLVGSVKEEKSRMERIKHTLITFSQFVGPGFMISVAYIDPGNYATDIAAGASYRFQLLFIVLLSNLFAILLQSLAIKLGTVTGLDLSSACRAFLPRWLNYSIYALAEIAIIATDIAEVIGTAIAFNLLSPKIPLVAGCALSIIDVMIILIFYNPTGHMRGLRIFEFGVCLLVMGVVICFCIQLSMISNTSIGEVFRGYLPSGAVIEQQGLYQACGILGATVMPHSLFLGSGIVQPRLRAYDEQHGLLPSEPISANSSIADSIDADKVHYIPSQSAIKHSLKYSIAELAISLFTFALFVNSAILIVAGASLYRNTDALDADIFSIHALLSSSISPAAGTIFALALLLSGISAGIVCTIAGQMVSEGALRWKMRPWLRRLVTRLISITPSIIIAAAVGREGLNAALQGSQVALSIVLPFVTAPLIWFTSRDRYMTVQPGAARYHVEGEQREDERPLFSGIGCLGRGNSNEGEGGVKMTNSWLTTIAAALVWGLIAVMNVANLVLLGKGIVSLKGACMNFVHGVWAYLPDNSSKQGGYSR</sequence>
<dbReference type="AlphaFoldDB" id="A0AAE0UD90"/>